<gene>
    <name evidence="10" type="ORF">EYD46_01345</name>
</gene>
<organism evidence="10 11">
    <name type="scientific">Hyunsoonleella pacifica</name>
    <dbReference type="NCBI Taxonomy" id="1080224"/>
    <lineage>
        <taxon>Bacteria</taxon>
        <taxon>Pseudomonadati</taxon>
        <taxon>Bacteroidota</taxon>
        <taxon>Flavobacteriia</taxon>
        <taxon>Flavobacteriales</taxon>
        <taxon>Flavobacteriaceae</taxon>
    </lineage>
</organism>
<dbReference type="GO" id="GO:0004673">
    <property type="term" value="F:protein histidine kinase activity"/>
    <property type="evidence" value="ECO:0007669"/>
    <property type="project" value="UniProtKB-EC"/>
</dbReference>
<evidence type="ECO:0000313" key="10">
    <source>
        <dbReference type="EMBL" id="TBN18738.1"/>
    </source>
</evidence>
<dbReference type="Proteomes" id="UP000292372">
    <property type="component" value="Unassembled WGS sequence"/>
</dbReference>
<keyword evidence="5 10" id="KW-0418">Kinase</keyword>
<dbReference type="OrthoDB" id="1931120at2"/>
<dbReference type="GO" id="GO:0007234">
    <property type="term" value="P:osmosensory signaling via phosphorelay pathway"/>
    <property type="evidence" value="ECO:0007669"/>
    <property type="project" value="TreeGrafter"/>
</dbReference>
<feature type="domain" description="Histidine kinase" evidence="9">
    <location>
        <begin position="229"/>
        <end position="449"/>
    </location>
</feature>
<dbReference type="PANTHER" id="PTHR42878">
    <property type="entry name" value="TWO-COMPONENT HISTIDINE KINASE"/>
    <property type="match status" value="1"/>
</dbReference>
<evidence type="ECO:0000256" key="5">
    <source>
        <dbReference type="ARBA" id="ARBA00022777"/>
    </source>
</evidence>
<evidence type="ECO:0000256" key="8">
    <source>
        <dbReference type="SAM" id="Phobius"/>
    </source>
</evidence>
<protein>
    <recommendedName>
        <fullName evidence="2">histidine kinase</fullName>
        <ecNumber evidence="2">2.7.13.3</ecNumber>
    </recommendedName>
</protein>
<dbReference type="Gene3D" id="3.30.450.20">
    <property type="entry name" value="PAS domain"/>
    <property type="match status" value="1"/>
</dbReference>
<dbReference type="PROSITE" id="PS50109">
    <property type="entry name" value="HIS_KIN"/>
    <property type="match status" value="1"/>
</dbReference>
<evidence type="ECO:0000256" key="4">
    <source>
        <dbReference type="ARBA" id="ARBA00022741"/>
    </source>
</evidence>
<dbReference type="GO" id="GO:0000156">
    <property type="term" value="F:phosphorelay response regulator activity"/>
    <property type="evidence" value="ECO:0007669"/>
    <property type="project" value="TreeGrafter"/>
</dbReference>
<feature type="transmembrane region" description="Helical" evidence="8">
    <location>
        <begin position="35"/>
        <end position="54"/>
    </location>
</feature>
<keyword evidence="8" id="KW-0812">Transmembrane</keyword>
<dbReference type="EMBL" id="SIRS01000001">
    <property type="protein sequence ID" value="TBN18738.1"/>
    <property type="molecule type" value="Genomic_DNA"/>
</dbReference>
<dbReference type="GO" id="GO:0030295">
    <property type="term" value="F:protein kinase activator activity"/>
    <property type="evidence" value="ECO:0007669"/>
    <property type="project" value="TreeGrafter"/>
</dbReference>
<dbReference type="RefSeq" id="WP_130935256.1">
    <property type="nucleotide sequence ID" value="NZ_BMEE01000001.1"/>
</dbReference>
<dbReference type="SMART" id="SM00387">
    <property type="entry name" value="HATPase_c"/>
    <property type="match status" value="1"/>
</dbReference>
<keyword evidence="3" id="KW-0808">Transferase</keyword>
<comment type="catalytic activity">
    <reaction evidence="1">
        <text>ATP + protein L-histidine = ADP + protein N-phospho-L-histidine.</text>
        <dbReference type="EC" id="2.7.13.3"/>
    </reaction>
</comment>
<dbReference type="InterPro" id="IPR005467">
    <property type="entry name" value="His_kinase_dom"/>
</dbReference>
<dbReference type="PANTHER" id="PTHR42878:SF7">
    <property type="entry name" value="SENSOR HISTIDINE KINASE GLRK"/>
    <property type="match status" value="1"/>
</dbReference>
<dbReference type="PRINTS" id="PR00344">
    <property type="entry name" value="BCTRLSENSOR"/>
</dbReference>
<evidence type="ECO:0000256" key="2">
    <source>
        <dbReference type="ARBA" id="ARBA00012438"/>
    </source>
</evidence>
<keyword evidence="4" id="KW-0547">Nucleotide-binding</keyword>
<dbReference type="InterPro" id="IPR036890">
    <property type="entry name" value="HATPase_C_sf"/>
</dbReference>
<dbReference type="GO" id="GO:0005524">
    <property type="term" value="F:ATP binding"/>
    <property type="evidence" value="ECO:0007669"/>
    <property type="project" value="UniProtKB-KW"/>
</dbReference>
<dbReference type="Pfam" id="PF02518">
    <property type="entry name" value="HATPase_c"/>
    <property type="match status" value="1"/>
</dbReference>
<sequence>MLSKNLYLKIILRVLLLVLVCASVVYFILNDIKGVAVLLGVVLILQIISLVNFLNSTNRKLMFFFNAIENSDSTISFSENTNNSVTNQLNAHLNKVNRIIQDEKLHTQAQEQYYQTLLAYTNVGLLSINAKGHILFANESAKKLLNCDVLTHIQQLKKIDNSVYNLVSKLQPFKQQVISITNERATVELKIESKPIEVNNVSLLLVSIQNIYSELDTKQVDSWMGLIKVMSHEIMNALAPITSISDSLSKVIKTDNGKIQLDQLKESDLEKIKKGLAVIQEQSLGLTDFVTGYRSLTKIPKPDKTLIKMSALFEKIITLVSNEKAHKNISLETQITPTNLELFADENQIMQVLVNLIKNSIDALIHHANGIIKLQAIKATSGNIEIQVIDNGTGISENNLKQIFIPFFTTKEKGTGIGLSLSKHIMQLHQGHLMVKSTPDVETVFTLLF</sequence>
<dbReference type="SUPFAM" id="SSF55874">
    <property type="entry name" value="ATPase domain of HSP90 chaperone/DNA topoisomerase II/histidine kinase"/>
    <property type="match status" value="1"/>
</dbReference>
<dbReference type="InterPro" id="IPR003594">
    <property type="entry name" value="HATPase_dom"/>
</dbReference>
<dbReference type="Gene3D" id="3.30.565.10">
    <property type="entry name" value="Histidine kinase-like ATPase, C-terminal domain"/>
    <property type="match status" value="1"/>
</dbReference>
<keyword evidence="6" id="KW-0067">ATP-binding</keyword>
<comment type="caution">
    <text evidence="10">The sequence shown here is derived from an EMBL/GenBank/DDBJ whole genome shotgun (WGS) entry which is preliminary data.</text>
</comment>
<evidence type="ECO:0000256" key="1">
    <source>
        <dbReference type="ARBA" id="ARBA00000085"/>
    </source>
</evidence>
<dbReference type="InterPro" id="IPR050351">
    <property type="entry name" value="BphY/WalK/GraS-like"/>
</dbReference>
<reference evidence="10 11" key="1">
    <citation type="journal article" date="2015" name="Int. J. Syst. Evol. Microbiol.">
        <title>Hyunsoonleella pacifica sp. nov., isolated from seawater of South Pacific Gyre.</title>
        <authorList>
            <person name="Gao X."/>
            <person name="Zhang Z."/>
            <person name="Dai X."/>
            <person name="Zhang X.H."/>
        </authorList>
    </citation>
    <scope>NUCLEOTIDE SEQUENCE [LARGE SCALE GENOMIC DNA]</scope>
    <source>
        <strain evidence="10 11">SW033</strain>
    </source>
</reference>
<keyword evidence="8" id="KW-1133">Transmembrane helix</keyword>
<keyword evidence="11" id="KW-1185">Reference proteome</keyword>
<keyword evidence="7" id="KW-0902">Two-component regulatory system</keyword>
<dbReference type="EC" id="2.7.13.3" evidence="2"/>
<evidence type="ECO:0000256" key="6">
    <source>
        <dbReference type="ARBA" id="ARBA00022840"/>
    </source>
</evidence>
<evidence type="ECO:0000256" key="7">
    <source>
        <dbReference type="ARBA" id="ARBA00023012"/>
    </source>
</evidence>
<evidence type="ECO:0000313" key="11">
    <source>
        <dbReference type="Proteomes" id="UP000292372"/>
    </source>
</evidence>
<keyword evidence="8" id="KW-0472">Membrane</keyword>
<dbReference type="AlphaFoldDB" id="A0A4Q9FRM9"/>
<evidence type="ECO:0000259" key="9">
    <source>
        <dbReference type="PROSITE" id="PS50109"/>
    </source>
</evidence>
<dbReference type="InterPro" id="IPR004358">
    <property type="entry name" value="Sig_transdc_His_kin-like_C"/>
</dbReference>
<name>A0A4Q9FRM9_9FLAO</name>
<accession>A0A4Q9FRM9</accession>
<evidence type="ECO:0000256" key="3">
    <source>
        <dbReference type="ARBA" id="ARBA00022679"/>
    </source>
</evidence>
<proteinExistence type="predicted"/>
<feature type="transmembrane region" description="Helical" evidence="8">
    <location>
        <begin position="7"/>
        <end position="29"/>
    </location>
</feature>